<accession>A0A448Z533</accession>
<keyword evidence="3" id="KW-1185">Reference proteome</keyword>
<dbReference type="Proteomes" id="UP000291116">
    <property type="component" value="Unassembled WGS sequence"/>
</dbReference>
<dbReference type="EMBL" id="CAACVS010000114">
    <property type="protein sequence ID" value="VEU37100.1"/>
    <property type="molecule type" value="Genomic_DNA"/>
</dbReference>
<protein>
    <submittedName>
        <fullName evidence="2">Uncharacterized protein</fullName>
    </submittedName>
</protein>
<organism evidence="2 3">
    <name type="scientific">Pseudo-nitzschia multistriata</name>
    <dbReference type="NCBI Taxonomy" id="183589"/>
    <lineage>
        <taxon>Eukaryota</taxon>
        <taxon>Sar</taxon>
        <taxon>Stramenopiles</taxon>
        <taxon>Ochrophyta</taxon>
        <taxon>Bacillariophyta</taxon>
        <taxon>Bacillariophyceae</taxon>
        <taxon>Bacillariophycidae</taxon>
        <taxon>Bacillariales</taxon>
        <taxon>Bacillariaceae</taxon>
        <taxon>Pseudo-nitzschia</taxon>
    </lineage>
</organism>
<dbReference type="OrthoDB" id="53632at2759"/>
<evidence type="ECO:0000256" key="1">
    <source>
        <dbReference type="SAM" id="MobiDB-lite"/>
    </source>
</evidence>
<feature type="region of interest" description="Disordered" evidence="1">
    <location>
        <begin position="290"/>
        <end position="355"/>
    </location>
</feature>
<reference evidence="2 3" key="1">
    <citation type="submission" date="2019-01" db="EMBL/GenBank/DDBJ databases">
        <authorList>
            <person name="Ferrante I. M."/>
        </authorList>
    </citation>
    <scope>NUCLEOTIDE SEQUENCE [LARGE SCALE GENOMIC DNA]</scope>
    <source>
        <strain evidence="2 3">B856</strain>
    </source>
</reference>
<dbReference type="AlphaFoldDB" id="A0A448Z533"/>
<proteinExistence type="predicted"/>
<evidence type="ECO:0000313" key="2">
    <source>
        <dbReference type="EMBL" id="VEU37100.1"/>
    </source>
</evidence>
<sequence>MPPPRRGSNLAGRSRDIVSQVEDKLKLGAKLPACLLESTRSSLRVLKIRNPVGSFGRYDNDTKRACALLEYDVRDYNKNHGDGDEIEITMEKLAKAAFMKLKDFRDFHQKIGNFRDNLRSQAATNPTGATGKRPVAAGAKLNAANKAGKSGNKGETRIIFRDSSISSLAIRLGAFVPNSSDVAVRAQKFFWDAVGHLKQKSKKGGVHGLRDMQRNQALYEAACFYLVATSGTESRPKIRRRKNKPLGDSGDGPEDNQQLLLSTFLDVIKEAPSQFQTVLDYAKKLQLEIEPPSKERAGNRGKSAGASRPRSSPRSSTSSRAAKPVAPGKRSRTDDAPGNAQGAATKHPRSVDERDAAGTIDVATFAQYENYEKNHAGFEGNKPRMHTPPGYRPNPVFKEWKVKILDRACELARQNATAVAGKKGDECGGKAASLEAEYVLDAAARDVLARHGLL</sequence>
<feature type="compositionally biased region" description="Low complexity" evidence="1">
    <location>
        <begin position="300"/>
        <end position="323"/>
    </location>
</feature>
<feature type="region of interest" description="Disordered" evidence="1">
    <location>
        <begin position="234"/>
        <end position="255"/>
    </location>
</feature>
<name>A0A448Z533_9STRA</name>
<evidence type="ECO:0000313" key="3">
    <source>
        <dbReference type="Proteomes" id="UP000291116"/>
    </source>
</evidence>
<gene>
    <name evidence="2" type="ORF">PSNMU_V1.4_AUG-EV-PASAV3_0039760</name>
</gene>